<keyword evidence="2" id="KW-0472">Membrane</keyword>
<dbReference type="GeneID" id="97330048"/>
<dbReference type="Pfam" id="PF03816">
    <property type="entry name" value="LytR_cpsA_psr"/>
    <property type="match status" value="1"/>
</dbReference>
<protein>
    <submittedName>
        <fullName evidence="5">LytR family transcriptional regulator</fullName>
    </submittedName>
    <submittedName>
        <fullName evidence="4">Membrane-bound protein lytR</fullName>
    </submittedName>
</protein>
<dbReference type="EMBL" id="CYZO01000011">
    <property type="protein sequence ID" value="CUN88852.1"/>
    <property type="molecule type" value="Genomic_DNA"/>
</dbReference>
<dbReference type="PANTHER" id="PTHR33392:SF6">
    <property type="entry name" value="POLYISOPRENYL-TEICHOIC ACID--PEPTIDOGLYCAN TEICHOIC ACID TRANSFERASE TAGU"/>
    <property type="match status" value="1"/>
</dbReference>
<dbReference type="PANTHER" id="PTHR33392">
    <property type="entry name" value="POLYISOPRENYL-TEICHOIC ACID--PEPTIDOGLYCAN TEICHOIC ACID TRANSFERASE TAGU"/>
    <property type="match status" value="1"/>
</dbReference>
<proteinExistence type="inferred from homology"/>
<evidence type="ECO:0000313" key="6">
    <source>
        <dbReference type="Proteomes" id="UP000095787"/>
    </source>
</evidence>
<dbReference type="RefSeq" id="WP_004847930.1">
    <property type="nucleotide sequence ID" value="NZ_AP028249.1"/>
</dbReference>
<evidence type="ECO:0000313" key="4">
    <source>
        <dbReference type="EMBL" id="CUN88852.1"/>
    </source>
</evidence>
<evidence type="ECO:0000259" key="3">
    <source>
        <dbReference type="Pfam" id="PF03816"/>
    </source>
</evidence>
<evidence type="ECO:0000313" key="5">
    <source>
        <dbReference type="EMBL" id="RYS77738.1"/>
    </source>
</evidence>
<evidence type="ECO:0000256" key="1">
    <source>
        <dbReference type="ARBA" id="ARBA00006068"/>
    </source>
</evidence>
<keyword evidence="2" id="KW-0812">Transmembrane</keyword>
<keyword evidence="2" id="KW-1133">Transmembrane helix</keyword>
<dbReference type="InterPro" id="IPR050922">
    <property type="entry name" value="LytR/CpsA/Psr_CW_biosynth"/>
</dbReference>
<organism evidence="4 6">
    <name type="scientific">[Ruminococcus] torques</name>
    <dbReference type="NCBI Taxonomy" id="33039"/>
    <lineage>
        <taxon>Bacteria</taxon>
        <taxon>Bacillati</taxon>
        <taxon>Bacillota</taxon>
        <taxon>Clostridia</taxon>
        <taxon>Lachnospirales</taxon>
        <taxon>Lachnospiraceae</taxon>
        <taxon>Mediterraneibacter</taxon>
    </lineage>
</organism>
<dbReference type="AlphaFoldDB" id="A0A174AJP0"/>
<gene>
    <name evidence="4" type="primary">lytR_1</name>
    <name evidence="5" type="ORF">EAI93_12040</name>
    <name evidence="4" type="ORF">ERS852456_01063</name>
</gene>
<name>A0A174AJP0_9FIRM</name>
<accession>A0A174AJP0</accession>
<dbReference type="Gene3D" id="3.40.630.190">
    <property type="entry name" value="LCP protein"/>
    <property type="match status" value="1"/>
</dbReference>
<reference evidence="5 7" key="2">
    <citation type="journal article" date="2019" name="Science, e1252229">
        <title>Invertible promoters mediate bacterial phase variation, antibiotic resistance, and host adaptation in the gut.</title>
        <authorList>
            <person name="Jiang X."/>
            <person name="Hall A.B."/>
            <person name="Arthur T.D."/>
            <person name="Plichta D.R."/>
            <person name="Covington C.T."/>
            <person name="Poyet M."/>
            <person name="Crothers J."/>
            <person name="Moses P.L."/>
            <person name="Tolonen A.C."/>
            <person name="Vlamakis H."/>
            <person name="Alm E.J."/>
            <person name="Xavier R.J."/>
        </authorList>
    </citation>
    <scope>NUCLEOTIDE SEQUENCE [LARGE SCALE GENOMIC DNA]</scope>
    <source>
        <strain evidence="7">aa_0143</strain>
        <strain evidence="5">Aa_0143</strain>
    </source>
</reference>
<dbReference type="Proteomes" id="UP000095787">
    <property type="component" value="Unassembled WGS sequence"/>
</dbReference>
<feature type="domain" description="Cell envelope-related transcriptional attenuator" evidence="3">
    <location>
        <begin position="91"/>
        <end position="247"/>
    </location>
</feature>
<sequence length="330" mass="36238">MKKKKYLKWWIAAVSAVFIVGAGIFVYTQYKAAQTSGDVATKDGTSASASDITWNGKTYSYNEHLSNFLFLGIDTKEKAETKTGQADAGQADALYLLSWNRLEGDITVISIPRDTMTQIETFGPGGKSLGKSKDHISLSYAYGDGGYESCELAENAVSELLYGLPIDGYCALNMDGLPVLTDSVGGVTVTVPNDSLAEVDPGYAKGAVVTLKGEDTEQFVRYRNTEISQSAIARMERQQEYIRAFGEALKKASADKALVTDLYKAIEPYMVTNMGKSRFVDLTESVSEGKKVNRWTIPGEGIQGKEYDEYVVDDDALYEKTVETFYVEKK</sequence>
<evidence type="ECO:0000256" key="2">
    <source>
        <dbReference type="SAM" id="Phobius"/>
    </source>
</evidence>
<reference evidence="4 6" key="1">
    <citation type="submission" date="2015-09" db="EMBL/GenBank/DDBJ databases">
        <authorList>
            <consortium name="Pathogen Informatics"/>
        </authorList>
    </citation>
    <scope>NUCLEOTIDE SEQUENCE [LARGE SCALE GENOMIC DNA]</scope>
    <source>
        <strain evidence="4 6">2789STDY5834841</strain>
    </source>
</reference>
<feature type="transmembrane region" description="Helical" evidence="2">
    <location>
        <begin position="7"/>
        <end position="27"/>
    </location>
</feature>
<dbReference type="NCBIfam" id="TIGR00350">
    <property type="entry name" value="lytR_cpsA_psr"/>
    <property type="match status" value="1"/>
</dbReference>
<dbReference type="EMBL" id="RCYR01000031">
    <property type="protein sequence ID" value="RYS77738.1"/>
    <property type="molecule type" value="Genomic_DNA"/>
</dbReference>
<dbReference type="InterPro" id="IPR004474">
    <property type="entry name" value="LytR_CpsA_psr"/>
</dbReference>
<comment type="similarity">
    <text evidence="1">Belongs to the LytR/CpsA/Psr (LCP) family.</text>
</comment>
<dbReference type="Proteomes" id="UP000292665">
    <property type="component" value="Unassembled WGS sequence"/>
</dbReference>
<evidence type="ECO:0000313" key="7">
    <source>
        <dbReference type="Proteomes" id="UP000292665"/>
    </source>
</evidence>